<dbReference type="EMBL" id="JAGIKX010000004">
    <property type="protein sequence ID" value="MBP2256972.1"/>
    <property type="molecule type" value="Genomic_DNA"/>
</dbReference>
<dbReference type="InterPro" id="IPR011257">
    <property type="entry name" value="DNA_glycosylase"/>
</dbReference>
<dbReference type="EC" id="3.2.2.21" evidence="2"/>
<dbReference type="Gene3D" id="1.10.340.30">
    <property type="entry name" value="Hypothetical protein, domain 2"/>
    <property type="match status" value="1"/>
</dbReference>
<dbReference type="Pfam" id="PF00730">
    <property type="entry name" value="HhH-GPD"/>
    <property type="match status" value="1"/>
</dbReference>
<keyword evidence="7" id="KW-1185">Reference proteome</keyword>
<name>A0ABS4S997_9BACI</name>
<gene>
    <name evidence="6" type="ORF">J2Z81_000916</name>
</gene>
<accession>A0ABS4S997</accession>
<sequence>MDKRIIHKEDEAVKTLCANDPIMRKLVNAVGSIEITLRSDYFKSLVRSIIGQQISVAAASAIYGRLDAMLDHEITVSSIYQLSEAKLREAGLTFRKIEYIKDLANKVYHAEIDLQALASFDNQTIIKQLTSIKGIGKWTAEMFLILSLGRMDILAIDDIGIQRAARWLYETEKSERRNILKEKAKLWKPHYSIASFYLWEAIHLDFVKNYASIDDIEA</sequence>
<evidence type="ECO:0000259" key="5">
    <source>
        <dbReference type="SMART" id="SM00478"/>
    </source>
</evidence>
<dbReference type="PANTHER" id="PTHR43003">
    <property type="entry name" value="DNA-3-METHYLADENINE GLYCOSYLASE"/>
    <property type="match status" value="1"/>
</dbReference>
<comment type="catalytic activity">
    <reaction evidence="1">
        <text>Hydrolysis of alkylated DNA, releasing 3-methyladenine, 3-methylguanine, 7-methylguanine and 7-methyladenine.</text>
        <dbReference type="EC" id="3.2.2.21"/>
    </reaction>
</comment>
<proteinExistence type="predicted"/>
<protein>
    <recommendedName>
        <fullName evidence="2">DNA-3-methyladenine glycosylase II</fullName>
        <ecNumber evidence="2">3.2.2.21</ecNumber>
    </recommendedName>
</protein>
<dbReference type="GO" id="GO:0003905">
    <property type="term" value="F:alkylbase DNA N-glycosylase activity"/>
    <property type="evidence" value="ECO:0007669"/>
    <property type="project" value="UniProtKB-EC"/>
</dbReference>
<dbReference type="Proteomes" id="UP001519294">
    <property type="component" value="Unassembled WGS sequence"/>
</dbReference>
<organism evidence="6 7">
    <name type="scientific">Virgibacillus alimentarius</name>
    <dbReference type="NCBI Taxonomy" id="698769"/>
    <lineage>
        <taxon>Bacteria</taxon>
        <taxon>Bacillati</taxon>
        <taxon>Bacillota</taxon>
        <taxon>Bacilli</taxon>
        <taxon>Bacillales</taxon>
        <taxon>Bacillaceae</taxon>
        <taxon>Virgibacillus</taxon>
    </lineage>
</organism>
<keyword evidence="4" id="KW-0234">DNA repair</keyword>
<dbReference type="CDD" id="cd00056">
    <property type="entry name" value="ENDO3c"/>
    <property type="match status" value="1"/>
</dbReference>
<evidence type="ECO:0000313" key="7">
    <source>
        <dbReference type="Proteomes" id="UP001519294"/>
    </source>
</evidence>
<keyword evidence="6" id="KW-0378">Hydrolase</keyword>
<evidence type="ECO:0000256" key="3">
    <source>
        <dbReference type="ARBA" id="ARBA00022763"/>
    </source>
</evidence>
<dbReference type="InterPro" id="IPR051912">
    <property type="entry name" value="Alkylbase_DNA_Glycosylase/TA"/>
</dbReference>
<dbReference type="Gene3D" id="1.10.1670.40">
    <property type="match status" value="1"/>
</dbReference>
<keyword evidence="6" id="KW-0326">Glycosidase</keyword>
<dbReference type="InterPro" id="IPR003265">
    <property type="entry name" value="HhH-GPD_domain"/>
</dbReference>
<feature type="domain" description="HhH-GPD" evidence="5">
    <location>
        <begin position="50"/>
        <end position="209"/>
    </location>
</feature>
<comment type="caution">
    <text evidence="6">The sequence shown here is derived from an EMBL/GenBank/DDBJ whole genome shotgun (WGS) entry which is preliminary data.</text>
</comment>
<evidence type="ECO:0000256" key="2">
    <source>
        <dbReference type="ARBA" id="ARBA00012000"/>
    </source>
</evidence>
<dbReference type="PANTHER" id="PTHR43003:SF5">
    <property type="entry name" value="DNA-3-METHYLADENINE GLYCOSYLASE"/>
    <property type="match status" value="1"/>
</dbReference>
<reference evidence="6 7" key="1">
    <citation type="submission" date="2021-03" db="EMBL/GenBank/DDBJ databases">
        <title>Genomic Encyclopedia of Type Strains, Phase IV (KMG-IV): sequencing the most valuable type-strain genomes for metagenomic binning, comparative biology and taxonomic classification.</title>
        <authorList>
            <person name="Goeker M."/>
        </authorList>
    </citation>
    <scope>NUCLEOTIDE SEQUENCE [LARGE SCALE GENOMIC DNA]</scope>
    <source>
        <strain evidence="6 7">DSM 25790</strain>
    </source>
</reference>
<evidence type="ECO:0000256" key="4">
    <source>
        <dbReference type="ARBA" id="ARBA00023204"/>
    </source>
</evidence>
<evidence type="ECO:0000256" key="1">
    <source>
        <dbReference type="ARBA" id="ARBA00000086"/>
    </source>
</evidence>
<dbReference type="RefSeq" id="WP_226370813.1">
    <property type="nucleotide sequence ID" value="NZ_JAGIKX010000004.1"/>
</dbReference>
<dbReference type="SMART" id="SM00478">
    <property type="entry name" value="ENDO3c"/>
    <property type="match status" value="1"/>
</dbReference>
<evidence type="ECO:0000313" key="6">
    <source>
        <dbReference type="EMBL" id="MBP2256972.1"/>
    </source>
</evidence>
<dbReference type="SUPFAM" id="SSF48150">
    <property type="entry name" value="DNA-glycosylase"/>
    <property type="match status" value="1"/>
</dbReference>
<keyword evidence="3" id="KW-0227">DNA damage</keyword>